<dbReference type="GO" id="GO:0006508">
    <property type="term" value="P:proteolysis"/>
    <property type="evidence" value="ECO:0007669"/>
    <property type="project" value="InterPro"/>
</dbReference>
<dbReference type="InterPro" id="IPR000834">
    <property type="entry name" value="Peptidase_M14"/>
</dbReference>
<dbReference type="GO" id="GO:0008270">
    <property type="term" value="F:zinc ion binding"/>
    <property type="evidence" value="ECO:0007669"/>
    <property type="project" value="InterPro"/>
</dbReference>
<evidence type="ECO:0000259" key="7">
    <source>
        <dbReference type="PROSITE" id="PS52035"/>
    </source>
</evidence>
<evidence type="ECO:0000256" key="6">
    <source>
        <dbReference type="SAM" id="MobiDB-lite"/>
    </source>
</evidence>
<organism evidence="8 9">
    <name type="scientific">Symbiodinium pilosum</name>
    <name type="common">Dinoflagellate</name>
    <dbReference type="NCBI Taxonomy" id="2952"/>
    <lineage>
        <taxon>Eukaryota</taxon>
        <taxon>Sar</taxon>
        <taxon>Alveolata</taxon>
        <taxon>Dinophyceae</taxon>
        <taxon>Suessiales</taxon>
        <taxon>Symbiodiniaceae</taxon>
        <taxon>Symbiodinium</taxon>
    </lineage>
</organism>
<dbReference type="Pfam" id="PF00246">
    <property type="entry name" value="Peptidase_M14"/>
    <property type="match status" value="1"/>
</dbReference>
<feature type="region of interest" description="Disordered" evidence="6">
    <location>
        <begin position="977"/>
        <end position="996"/>
    </location>
</feature>
<accession>A0A812KRV4</accession>
<proteinExistence type="inferred from homology"/>
<dbReference type="PROSITE" id="PS50294">
    <property type="entry name" value="WD_REPEATS_REGION"/>
    <property type="match status" value="1"/>
</dbReference>
<dbReference type="PROSITE" id="PS52035">
    <property type="entry name" value="PEPTIDASE_M14"/>
    <property type="match status" value="1"/>
</dbReference>
<dbReference type="PANTHER" id="PTHR12756">
    <property type="entry name" value="CYTOSOLIC CARBOXYPEPTIDASE"/>
    <property type="match status" value="1"/>
</dbReference>
<feature type="domain" description="Peptidase M14" evidence="7">
    <location>
        <begin position="1363"/>
        <end position="1690"/>
    </location>
</feature>
<keyword evidence="3" id="KW-0853">WD repeat</keyword>
<dbReference type="InterPro" id="IPR050821">
    <property type="entry name" value="Cytosolic_carboxypeptidase"/>
</dbReference>
<dbReference type="InterPro" id="IPR001680">
    <property type="entry name" value="WD40_rpt"/>
</dbReference>
<protein>
    <submittedName>
        <fullName evidence="8">Agbl5 protein</fullName>
    </submittedName>
</protein>
<feature type="repeat" description="WD" evidence="3">
    <location>
        <begin position="1945"/>
        <end position="1976"/>
    </location>
</feature>
<keyword evidence="9" id="KW-1185">Reference proteome</keyword>
<dbReference type="EMBL" id="CAJNIZ010004101">
    <property type="protein sequence ID" value="CAE7228960.1"/>
    <property type="molecule type" value="Genomic_DNA"/>
</dbReference>
<feature type="region of interest" description="Disordered" evidence="6">
    <location>
        <begin position="339"/>
        <end position="386"/>
    </location>
</feature>
<keyword evidence="5" id="KW-0175">Coiled coil</keyword>
<feature type="compositionally biased region" description="Basic and acidic residues" evidence="6">
    <location>
        <begin position="365"/>
        <end position="375"/>
    </location>
</feature>
<evidence type="ECO:0000256" key="2">
    <source>
        <dbReference type="ARBA" id="ARBA00005988"/>
    </source>
</evidence>
<gene>
    <name evidence="8" type="primary">agbl5</name>
    <name evidence="8" type="ORF">SPIL2461_LOCUS3374</name>
</gene>
<feature type="non-terminal residue" evidence="8">
    <location>
        <position position="1"/>
    </location>
</feature>
<dbReference type="SMART" id="SM00320">
    <property type="entry name" value="WD40"/>
    <property type="match status" value="1"/>
</dbReference>
<evidence type="ECO:0000256" key="4">
    <source>
        <dbReference type="PROSITE-ProRule" id="PRU01379"/>
    </source>
</evidence>
<dbReference type="PANTHER" id="PTHR12756:SF12">
    <property type="entry name" value="CYTOSOLIC CARBOXYPEPTIDASE-LIKE PROTEIN 5"/>
    <property type="match status" value="1"/>
</dbReference>
<evidence type="ECO:0000313" key="9">
    <source>
        <dbReference type="Proteomes" id="UP000649617"/>
    </source>
</evidence>
<feature type="coiled-coil region" evidence="5">
    <location>
        <begin position="124"/>
        <end position="165"/>
    </location>
</feature>
<name>A0A812KRV4_SYMPI</name>
<feature type="active site" description="Proton donor/acceptor" evidence="4">
    <location>
        <position position="1638"/>
    </location>
</feature>
<evidence type="ECO:0000256" key="3">
    <source>
        <dbReference type="PROSITE-ProRule" id="PRU00221"/>
    </source>
</evidence>
<dbReference type="InterPro" id="IPR036322">
    <property type="entry name" value="WD40_repeat_dom_sf"/>
</dbReference>
<dbReference type="Proteomes" id="UP000649617">
    <property type="component" value="Unassembled WGS sequence"/>
</dbReference>
<comment type="cofactor">
    <cofactor evidence="1">
        <name>Zn(2+)</name>
        <dbReference type="ChEBI" id="CHEBI:29105"/>
    </cofactor>
</comment>
<evidence type="ECO:0000313" key="8">
    <source>
        <dbReference type="EMBL" id="CAE7228960.1"/>
    </source>
</evidence>
<evidence type="ECO:0000256" key="1">
    <source>
        <dbReference type="ARBA" id="ARBA00001947"/>
    </source>
</evidence>
<dbReference type="OrthoDB" id="10253041at2759"/>
<dbReference type="Gene3D" id="3.40.630.10">
    <property type="entry name" value="Zn peptidases"/>
    <property type="match status" value="1"/>
</dbReference>
<comment type="caution">
    <text evidence="8">The sequence shown here is derived from an EMBL/GenBank/DDBJ whole genome shotgun (WGS) entry which is preliminary data.</text>
</comment>
<feature type="compositionally biased region" description="Polar residues" evidence="6">
    <location>
        <begin position="339"/>
        <end position="356"/>
    </location>
</feature>
<dbReference type="Pfam" id="PF00400">
    <property type="entry name" value="WD40"/>
    <property type="match status" value="1"/>
</dbReference>
<comment type="similarity">
    <text evidence="2 4">Belongs to the peptidase M14 family.</text>
</comment>
<dbReference type="PROSITE" id="PS50082">
    <property type="entry name" value="WD_REPEATS_2"/>
    <property type="match status" value="1"/>
</dbReference>
<dbReference type="SUPFAM" id="SSF50978">
    <property type="entry name" value="WD40 repeat-like"/>
    <property type="match status" value="1"/>
</dbReference>
<dbReference type="GO" id="GO:0004181">
    <property type="term" value="F:metallocarboxypeptidase activity"/>
    <property type="evidence" value="ECO:0007669"/>
    <property type="project" value="InterPro"/>
</dbReference>
<dbReference type="SUPFAM" id="SSF53187">
    <property type="entry name" value="Zn-dependent exopeptidases"/>
    <property type="match status" value="1"/>
</dbReference>
<dbReference type="Gene3D" id="1.25.40.10">
    <property type="entry name" value="Tetratricopeptide repeat domain"/>
    <property type="match status" value="3"/>
</dbReference>
<dbReference type="InterPro" id="IPR011990">
    <property type="entry name" value="TPR-like_helical_dom_sf"/>
</dbReference>
<reference evidence="8" key="1">
    <citation type="submission" date="2021-02" db="EMBL/GenBank/DDBJ databases">
        <authorList>
            <person name="Dougan E. K."/>
            <person name="Rhodes N."/>
            <person name="Thang M."/>
            <person name="Chan C."/>
        </authorList>
    </citation>
    <scope>NUCLEOTIDE SEQUENCE</scope>
</reference>
<evidence type="ECO:0000256" key="5">
    <source>
        <dbReference type="SAM" id="Coils"/>
    </source>
</evidence>
<dbReference type="InterPro" id="IPR015943">
    <property type="entry name" value="WD40/YVTN_repeat-like_dom_sf"/>
</dbReference>
<sequence>MAAASTYAAAHHHALRKAKFLSRHVLQGINDAEKAIVADAEKGRAAEASEREVQAAALKVRADTCMEVVKMCEKCNVQVDDMIRQIGQCLRRLQHARYAQFADLKVCQQRLYLRSDAPAQEMAGDAAQNALEEQRASISEARNELLSLEGECRRALEMIGQLRQELSKEGASQRHASEHCRAAVAILLSVSADPCEDVDVPEPRNAELGRRAELLLAAAAELATRCGIAVQNTDEKCRRARQRSELLLERRLMDTEKAAKLLRVQASEVDFTIAVAERSLARSAKRCVGKENLKKVAKIDATRTALDNLRQTREALKLHIQNKFKMQNIDASCRKVTSQSASSVETRPSTANQRSMSAGAGPRRPGAEDGFERGRALPRLTSTDSTGSLVVPEGDAVWVALRLTRQGTFTPLVYMERQRGNVLKPSMVKHVGGGMQNSHHVGALGSLALLRCNDILEKHHELKRFSACVASCSNAAAWPRATTLIRQMMVERIQLDTVAWSSVICAWRAAGWSQALQSLRRGDDSGVQADIVAYNSAMGGAWPLSMSLFMNLDSRGLRRDVYSLSGTIKPSHIAWEFACDILFQHAGAAGLASNAVCVNSFLDILATSSHWEFCLHLLHDAVRVSEGDVITLTSAIQASSNAAHWPQAGNLLQFSLTLRLTDVIMYNSVKPDVVSHNTALSSLQQASDWQLVVQKLSKMVDGQLLPDAVTCASFIGACDPAHWQNGLSALQQIERWHVQADVVLVNSAISAVEKILLWQQALALGEEMDRLGIRRDEFSVCAMASACATATWKHSLRVLDQMEALTVRDDRMAGRVFACNAAMSSLERATLWRHSTSLLKSALECGLAADSITYNTVVRSYRWARAWQRACDLLMDSTYSRVPPSAVMCSDAVAACEEVRRWDAVGQVLARCVELRPAGVLEMTGRAGQLDLKQLTVKAKDRAKFRVDTDETLSELQLRPDLAGQWKYGRRVANAKKQESAVMPEPGHPVPLNGGLKADRAKLHDLRGSFMGPEMEVTAAAGLEFLSNFESSNGEVFSETSTGTRAGKAPLEPTEDPERFHVILQADPSDGTLAGQAGTESTGRRRWFYFGVRSVSKILAFCVWQAKVSNMSNMLDLYNLDGHRPFYCQLPGSPAWRRLADEACNFSCQEEPIPVTDDTKVKPAEPKSEQCSEDERLLPRIRAMLDSGPEPPKKRGKSCYIAWDYMLEPGGATTYFAFSPPYTYADLQGYLKRLEQFFMQPTQGKSLPAYMDSIEIHGGGSGTLASRTTSPVKPKKVKVTIEHGAVDNRKMTLWLRKDSTMLQVRQGIVEALGLTRLSQVKLVRRMPNSERLMTPFGDTERLNQRTHLLMVGYEFPDGFAGPEPEAAQETQAPEPALPVLNSSEESWNPICGAQIYFHRQRLCLTREGRRVDLITLSESMSPNAKVCVETSPESFLSSSVAVDGESPAELFASRPIVFVSARVHPGETPGQFAFLGLLRFLLSDDPRAELLRRQFVFKLVPMLNPDGVARGHTRANAGGLDLNRCYGDANPKEHEGVFWALEWLKHWAAEGRLLFYLDMHAHAHTRGCILYGNRLSGAAQVWNVAFARICERNGPHFDFEGCEFPPMSDKEHGLDSNENCGRAKVAAICNVSHAYTLECHYSIGRQAHPVEELDCLQGRPVHPGMAVPFVCQVPYGVYEWESVGEALACAMLDLHGVTTFTRPSAQALDILGEVSARLSGPGGKAAAEDSLLVANPRQALRLPIDFAEADLQDGEHCQVQLWRVMHTVVVARERPDLEAQVLEVFGRGQMLAVAEEVESPWVKLATPCGFLGGKLNTELHKVGRAAAYMLTDGSAKGLGKLLEKTNLWMRMRRRDLQSLQDGLLCITCDLDFAAAGDMRSALGQHIGLESDSRDRRQRCNLYKLRNLFASCSRRVLSAEINDEGDRSVWVYDSEETDEYECVALLQSHSQDVKSVRWHPQQEVLFSCSYDDTVKVWGPDGDDWCCKETLEGHGSTVWAMSFDAVGSHF</sequence>
<dbReference type="Gene3D" id="2.130.10.10">
    <property type="entry name" value="YVTN repeat-like/Quinoprotein amine dehydrogenase"/>
    <property type="match status" value="1"/>
</dbReference>